<evidence type="ECO:0000313" key="1">
    <source>
        <dbReference type="EMBL" id="RNA36331.1"/>
    </source>
</evidence>
<dbReference type="EMBL" id="REGN01001202">
    <property type="protein sequence ID" value="RNA36331.1"/>
    <property type="molecule type" value="Genomic_DNA"/>
</dbReference>
<sequence length="67" mass="8051">MVTFYYRKPLRVGAAVNTKPYNYRNAANPISKQPHAKSYYVIFMINKYVIIFREYPRQLRIDQSPSY</sequence>
<evidence type="ECO:0000313" key="2">
    <source>
        <dbReference type="Proteomes" id="UP000276133"/>
    </source>
</evidence>
<dbReference type="AlphaFoldDB" id="A0A3M7SKL4"/>
<comment type="caution">
    <text evidence="1">The sequence shown here is derived from an EMBL/GenBank/DDBJ whole genome shotgun (WGS) entry which is preliminary data.</text>
</comment>
<gene>
    <name evidence="1" type="ORF">BpHYR1_001822</name>
</gene>
<dbReference type="Proteomes" id="UP000276133">
    <property type="component" value="Unassembled WGS sequence"/>
</dbReference>
<reference evidence="1 2" key="1">
    <citation type="journal article" date="2018" name="Sci. Rep.">
        <title>Genomic signatures of local adaptation to the degree of environmental predictability in rotifers.</title>
        <authorList>
            <person name="Franch-Gras L."/>
            <person name="Hahn C."/>
            <person name="Garcia-Roger E.M."/>
            <person name="Carmona M.J."/>
            <person name="Serra M."/>
            <person name="Gomez A."/>
        </authorList>
    </citation>
    <scope>NUCLEOTIDE SEQUENCE [LARGE SCALE GENOMIC DNA]</scope>
    <source>
        <strain evidence="1">HYR1</strain>
    </source>
</reference>
<accession>A0A3M7SKL4</accession>
<proteinExistence type="predicted"/>
<keyword evidence="2" id="KW-1185">Reference proteome</keyword>
<protein>
    <submittedName>
        <fullName evidence="1">Uncharacterized protein</fullName>
    </submittedName>
</protein>
<organism evidence="1 2">
    <name type="scientific">Brachionus plicatilis</name>
    <name type="common">Marine rotifer</name>
    <name type="synonym">Brachionus muelleri</name>
    <dbReference type="NCBI Taxonomy" id="10195"/>
    <lineage>
        <taxon>Eukaryota</taxon>
        <taxon>Metazoa</taxon>
        <taxon>Spiralia</taxon>
        <taxon>Gnathifera</taxon>
        <taxon>Rotifera</taxon>
        <taxon>Eurotatoria</taxon>
        <taxon>Monogononta</taxon>
        <taxon>Pseudotrocha</taxon>
        <taxon>Ploima</taxon>
        <taxon>Brachionidae</taxon>
        <taxon>Brachionus</taxon>
    </lineage>
</organism>
<name>A0A3M7SKL4_BRAPC</name>